<keyword evidence="10 11" id="KW-0968">Cytoplasmic vesicle</keyword>
<feature type="domain" description="Coatomer gamma subunit appendage Ig-like subdomain" evidence="14">
    <location>
        <begin position="710"/>
        <end position="858"/>
    </location>
</feature>
<dbReference type="GO" id="GO:0009306">
    <property type="term" value="P:protein secretion"/>
    <property type="evidence" value="ECO:0007669"/>
    <property type="project" value="TreeGrafter"/>
</dbReference>
<dbReference type="GO" id="GO:0000139">
    <property type="term" value="C:Golgi membrane"/>
    <property type="evidence" value="ECO:0007669"/>
    <property type="project" value="UniProtKB-SubCell"/>
</dbReference>
<evidence type="ECO:0000256" key="11">
    <source>
        <dbReference type="PIRNR" id="PIRNR037093"/>
    </source>
</evidence>
<keyword evidence="6 11" id="KW-0931">ER-Golgi transport</keyword>
<dbReference type="SUPFAM" id="SSF49348">
    <property type="entry name" value="Clathrin adaptor appendage domain"/>
    <property type="match status" value="1"/>
</dbReference>
<gene>
    <name evidence="16" type="ORF">BDZ90DRAFT_232604</name>
</gene>
<dbReference type="GO" id="GO:0005783">
    <property type="term" value="C:endoplasmic reticulum"/>
    <property type="evidence" value="ECO:0007669"/>
    <property type="project" value="TreeGrafter"/>
</dbReference>
<comment type="similarity">
    <text evidence="2 11">Belongs to the COPG family.</text>
</comment>
<evidence type="ECO:0000313" key="17">
    <source>
        <dbReference type="Proteomes" id="UP000245884"/>
    </source>
</evidence>
<dbReference type="FunFam" id="1.25.10.10:FF:000071">
    <property type="entry name" value="Coatomer subunit gamma"/>
    <property type="match status" value="1"/>
</dbReference>
<keyword evidence="4 11" id="KW-0963">Cytoplasm</keyword>
<protein>
    <recommendedName>
        <fullName evidence="11">Coatomer subunit gamma</fullName>
    </recommendedName>
</protein>
<dbReference type="Gene3D" id="3.30.310.10">
    <property type="entry name" value="TATA-Binding Protein"/>
    <property type="match status" value="1"/>
</dbReference>
<feature type="domain" description="Coatomer subunit gamma C-terminal" evidence="15">
    <location>
        <begin position="861"/>
        <end position="984"/>
    </location>
</feature>
<proteinExistence type="inferred from homology"/>
<comment type="function">
    <text evidence="11">The coatomer is a cytosolic protein complex that binds to dilysine motifs and reversibly associates with Golgi non-clathrin-coated vesicles, which further mediate biosynthetic protein transport from the ER, via the Golgi up to the trans Golgi network. Coatomer complex is required for budding from Golgi membranes, and is essential for the retrograde Golgi-to-ER transport of dilysine-tagged proteins.</text>
</comment>
<dbReference type="PANTHER" id="PTHR10261:SF0">
    <property type="entry name" value="COATOMER SUBUNIT GAMMA-2"/>
    <property type="match status" value="1"/>
</dbReference>
<dbReference type="Gene3D" id="2.60.40.1480">
    <property type="entry name" value="Coatomer, gamma subunit, appendage domain"/>
    <property type="match status" value="1"/>
</dbReference>
<keyword evidence="5" id="KW-0677">Repeat</keyword>
<keyword evidence="7 11" id="KW-0653">Protein transport</keyword>
<evidence type="ECO:0000256" key="4">
    <source>
        <dbReference type="ARBA" id="ARBA00022490"/>
    </source>
</evidence>
<keyword evidence="9 11" id="KW-0472">Membrane</keyword>
<evidence type="ECO:0000256" key="12">
    <source>
        <dbReference type="SAM" id="MobiDB-lite"/>
    </source>
</evidence>
<dbReference type="SUPFAM" id="SSF55711">
    <property type="entry name" value="Subdomain of clathrin and coatomer appendage domain"/>
    <property type="match status" value="1"/>
</dbReference>
<dbReference type="InterPro" id="IPR013041">
    <property type="entry name" value="Clathrin_app_Ig-like_sf"/>
</dbReference>
<reference evidence="16 17" key="1">
    <citation type="journal article" date="2018" name="Mol. Biol. Evol.">
        <title>Broad Genomic Sampling Reveals a Smut Pathogenic Ancestry of the Fungal Clade Ustilaginomycotina.</title>
        <authorList>
            <person name="Kijpornyongpan T."/>
            <person name="Mondo S.J."/>
            <person name="Barry K."/>
            <person name="Sandor L."/>
            <person name="Lee J."/>
            <person name="Lipzen A."/>
            <person name="Pangilinan J."/>
            <person name="LaButti K."/>
            <person name="Hainaut M."/>
            <person name="Henrissat B."/>
            <person name="Grigoriev I.V."/>
            <person name="Spatafora J.W."/>
            <person name="Aime M.C."/>
        </authorList>
    </citation>
    <scope>NUCLEOTIDE SEQUENCE [LARGE SCALE GENOMIC DNA]</scope>
    <source>
        <strain evidence="16 17">MCA 5214</strain>
    </source>
</reference>
<dbReference type="InterPro" id="IPR011989">
    <property type="entry name" value="ARM-like"/>
</dbReference>
<evidence type="ECO:0000259" key="15">
    <source>
        <dbReference type="Pfam" id="PF16381"/>
    </source>
</evidence>
<dbReference type="GO" id="GO:0005793">
    <property type="term" value="C:endoplasmic reticulum-Golgi intermediate compartment"/>
    <property type="evidence" value="ECO:0007669"/>
    <property type="project" value="TreeGrafter"/>
</dbReference>
<dbReference type="EMBL" id="KZ819669">
    <property type="protein sequence ID" value="PWN27031.1"/>
    <property type="molecule type" value="Genomic_DNA"/>
</dbReference>
<evidence type="ECO:0000256" key="6">
    <source>
        <dbReference type="ARBA" id="ARBA00022892"/>
    </source>
</evidence>
<dbReference type="InterPro" id="IPR032154">
    <property type="entry name" value="Coatomer_g_Cpla"/>
</dbReference>
<dbReference type="InterPro" id="IPR009028">
    <property type="entry name" value="Coatomer/calthrin_app_sub_C"/>
</dbReference>
<dbReference type="InterPro" id="IPR013040">
    <property type="entry name" value="Coatomer_gsu_app_Ig-like_dom"/>
</dbReference>
<evidence type="ECO:0000256" key="1">
    <source>
        <dbReference type="ARBA" id="ARBA00004255"/>
    </source>
</evidence>
<dbReference type="GO" id="GO:0005198">
    <property type="term" value="F:structural molecule activity"/>
    <property type="evidence" value="ECO:0007669"/>
    <property type="project" value="InterPro"/>
</dbReference>
<dbReference type="InterPro" id="IPR012295">
    <property type="entry name" value="TBP_dom_sf"/>
</dbReference>
<dbReference type="SUPFAM" id="SSF48371">
    <property type="entry name" value="ARM repeat"/>
    <property type="match status" value="1"/>
</dbReference>
<feature type="domain" description="Clathrin/coatomer adaptor adaptin-like N-terminal" evidence="13">
    <location>
        <begin position="21"/>
        <end position="583"/>
    </location>
</feature>
<dbReference type="GO" id="GO:0006888">
    <property type="term" value="P:endoplasmic reticulum to Golgi vesicle-mediated transport"/>
    <property type="evidence" value="ECO:0007669"/>
    <property type="project" value="TreeGrafter"/>
</dbReference>
<dbReference type="RefSeq" id="XP_025361643.1">
    <property type="nucleotide sequence ID" value="XM_025506321.1"/>
</dbReference>
<comment type="subunit">
    <text evidence="11">Oligomeric complex.</text>
</comment>
<dbReference type="Pfam" id="PF01602">
    <property type="entry name" value="Adaptin_N"/>
    <property type="match status" value="1"/>
</dbReference>
<feature type="region of interest" description="Disordered" evidence="12">
    <location>
        <begin position="616"/>
        <end position="636"/>
    </location>
</feature>
<evidence type="ECO:0000256" key="3">
    <source>
        <dbReference type="ARBA" id="ARBA00022448"/>
    </source>
</evidence>
<evidence type="ECO:0000256" key="10">
    <source>
        <dbReference type="ARBA" id="ARBA00023329"/>
    </source>
</evidence>
<dbReference type="Pfam" id="PF08752">
    <property type="entry name" value="COP-gamma_platf"/>
    <property type="match status" value="1"/>
</dbReference>
<comment type="subcellular location">
    <subcellularLocation>
        <location evidence="11">Cytoplasm</location>
    </subcellularLocation>
    <subcellularLocation>
        <location evidence="1 11">Golgi apparatus membrane</location>
        <topology evidence="1 11">Peripheral membrane protein</topology>
        <orientation evidence="1 11">Cytoplasmic side</orientation>
    </subcellularLocation>
    <subcellularLocation>
        <location evidence="11">Cytoplasmic vesicle</location>
        <location evidence="11">COPI-coated vesicle membrane</location>
        <topology evidence="11">Peripheral membrane protein</topology>
        <orientation evidence="11">Cytoplasmic side</orientation>
    </subcellularLocation>
</comment>
<organism evidence="16 17">
    <name type="scientific">Jaminaea rosea</name>
    <dbReference type="NCBI Taxonomy" id="1569628"/>
    <lineage>
        <taxon>Eukaryota</taxon>
        <taxon>Fungi</taxon>
        <taxon>Dikarya</taxon>
        <taxon>Basidiomycota</taxon>
        <taxon>Ustilaginomycotina</taxon>
        <taxon>Exobasidiomycetes</taxon>
        <taxon>Microstromatales</taxon>
        <taxon>Microstromatales incertae sedis</taxon>
        <taxon>Jaminaea</taxon>
    </lineage>
</organism>
<evidence type="ECO:0000256" key="7">
    <source>
        <dbReference type="ARBA" id="ARBA00022927"/>
    </source>
</evidence>
<dbReference type="InterPro" id="IPR017106">
    <property type="entry name" value="Coatomer_gsu"/>
</dbReference>
<dbReference type="PIRSF" id="PIRSF037093">
    <property type="entry name" value="Coatomer_gamma_subunit"/>
    <property type="match status" value="1"/>
</dbReference>
<dbReference type="GO" id="GO:0006891">
    <property type="term" value="P:intra-Golgi vesicle-mediated transport"/>
    <property type="evidence" value="ECO:0007669"/>
    <property type="project" value="TreeGrafter"/>
</dbReference>
<evidence type="ECO:0000256" key="8">
    <source>
        <dbReference type="ARBA" id="ARBA00023034"/>
    </source>
</evidence>
<keyword evidence="8 11" id="KW-0333">Golgi apparatus</keyword>
<name>A0A316URT4_9BASI</name>
<dbReference type="Pfam" id="PF16381">
    <property type="entry name" value="Coatomer_g_Cpla"/>
    <property type="match status" value="1"/>
</dbReference>
<dbReference type="OrthoDB" id="1074925at2759"/>
<evidence type="ECO:0000256" key="5">
    <source>
        <dbReference type="ARBA" id="ARBA00022737"/>
    </source>
</evidence>
<evidence type="ECO:0000256" key="2">
    <source>
        <dbReference type="ARBA" id="ARBA00010720"/>
    </source>
</evidence>
<dbReference type="AlphaFoldDB" id="A0A316URT4"/>
<dbReference type="Gene3D" id="1.25.10.10">
    <property type="entry name" value="Leucine-rich Repeat Variant"/>
    <property type="match status" value="2"/>
</dbReference>
<dbReference type="GeneID" id="37028144"/>
<evidence type="ECO:0000256" key="9">
    <source>
        <dbReference type="ARBA" id="ARBA00023136"/>
    </source>
</evidence>
<dbReference type="GO" id="GO:0030126">
    <property type="term" value="C:COPI vesicle coat"/>
    <property type="evidence" value="ECO:0007669"/>
    <property type="project" value="InterPro"/>
</dbReference>
<dbReference type="PANTHER" id="PTHR10261">
    <property type="entry name" value="COATOMER SUBUNIT GAMMA"/>
    <property type="match status" value="1"/>
</dbReference>
<evidence type="ECO:0000259" key="14">
    <source>
        <dbReference type="Pfam" id="PF08752"/>
    </source>
</evidence>
<keyword evidence="3 11" id="KW-0813">Transport</keyword>
<dbReference type="STRING" id="1569628.A0A316URT4"/>
<dbReference type="FunFam" id="2.60.40.1480:FF:000001">
    <property type="entry name" value="Coatomer subunit gamma"/>
    <property type="match status" value="1"/>
</dbReference>
<evidence type="ECO:0000259" key="13">
    <source>
        <dbReference type="Pfam" id="PF01602"/>
    </source>
</evidence>
<dbReference type="InterPro" id="IPR016024">
    <property type="entry name" value="ARM-type_fold"/>
</dbReference>
<dbReference type="Proteomes" id="UP000245884">
    <property type="component" value="Unassembled WGS sequence"/>
</dbReference>
<feature type="region of interest" description="Disordered" evidence="12">
    <location>
        <begin position="669"/>
        <end position="688"/>
    </location>
</feature>
<sequence length="984" mass="105425">MSLSKKNEEAGVGSFYQDKASVVQEARVFNETPVSPRKCRIVLTKVLYLLYTGETLARQEATTLFFGCTKLFQNRDPALRQMVYLAIKELCPLADDVIMVTASIMKDMQPNVEVVYRPNAIRALSRVVDASMVQGLERFFKSAIVDRNSSIASAALVSSYQLQVGARDVVRRWGNEVQEALSAKSGSGGGSGAFGAGFGGMGSYFGGGSAQPQQQSGFQSIPSSSYIVQYHALGLLYLIRSGDRMAVIKLVQQLAGASGGGRGSASITLRSPMALCMLVRYAAKIADDDPNLRGVMLELLENWLRHKSDMVNYEAAKAICELRGVTSTELQKPIAILQLFLSSSKSTLKFAAIRTLAKLAQHQPAAVSSCNVDMENLITDPNRSVATYAITTLLKTGTEASVDRLMKQISTFMSEISDEFKVIVVDAIRSLCLKFPSKQVAMLAFLSGVLRDEGGYDFKRAVVEAIFDMIRFIADCKEAALAHLCEFIEDCEFTKLSVRILHVLGAEGPKMSSPQKYIRYIYNRVILENAIVRAAAVNALAKFGVQDKALSARIEVLLQRCLDDVDDEVRDRAALNLRLLRDTKLAQRLVNDESSFKLQDLESRLQKYLSKAGVATNGTGADGEVEGDGEAVAGPSSAAFDASKVQRITREEAQQEALRAKAEAASKVAMASQGGSGPSTASTSAAGAASNALPGAGLDDGSSAAATRAHYQSTLSAIPQLSSYGPLLKSTPKPVELTERETEYVVTAVKHVFARNVVLQFNVTNTLPEVVLENVAVLVGGADEAGLTEDFILPIGLLNQENPSGTVYVSFTRTEADAYPQGQLSATLRFTSKEVDPSTGEADEEGFEDSYEIEALDLGVADYVEGRFCDFAREWEDLSSSGAEATETYALTAVASLRDACDLLVPLLGLSPLGGTEAPSSTSVHTLNLAGSVVLGAASAGGGVESSKTLVRARMTYSAEQGVGLELAVRAQHQRAVDLVASAI</sequence>
<dbReference type="InterPro" id="IPR002553">
    <property type="entry name" value="Clathrin/coatomer_adapt-like_N"/>
</dbReference>
<dbReference type="InterPro" id="IPR037067">
    <property type="entry name" value="Coatomer_gsu_app_sf"/>
</dbReference>
<evidence type="ECO:0000313" key="16">
    <source>
        <dbReference type="EMBL" id="PWN27031.1"/>
    </source>
</evidence>
<accession>A0A316URT4</accession>
<keyword evidence="17" id="KW-1185">Reference proteome</keyword>
<dbReference type="GO" id="GO:0006886">
    <property type="term" value="P:intracellular protein transport"/>
    <property type="evidence" value="ECO:0007669"/>
    <property type="project" value="InterPro"/>
</dbReference>